<keyword evidence="1" id="KW-0732">Signal</keyword>
<dbReference type="SUPFAM" id="SSF56935">
    <property type="entry name" value="Porins"/>
    <property type="match status" value="2"/>
</dbReference>
<dbReference type="InterPro" id="IPR020016">
    <property type="entry name" value="Decahaem-assoc_OM_MtrB/PioB"/>
</dbReference>
<protein>
    <submittedName>
        <fullName evidence="2">MtrB/PioB family decaheme-associated outer membrane protein</fullName>
    </submittedName>
</protein>
<accession>A0A923M5S5</accession>
<feature type="chain" id="PRO_5037318726" evidence="1">
    <location>
        <begin position="33"/>
        <end position="799"/>
    </location>
</feature>
<organism evidence="2 3">
    <name type="scientific">Ramlibacter albus</name>
    <dbReference type="NCBI Taxonomy" id="2079448"/>
    <lineage>
        <taxon>Bacteria</taxon>
        <taxon>Pseudomonadati</taxon>
        <taxon>Pseudomonadota</taxon>
        <taxon>Betaproteobacteria</taxon>
        <taxon>Burkholderiales</taxon>
        <taxon>Comamonadaceae</taxon>
        <taxon>Ramlibacter</taxon>
    </lineage>
</organism>
<proteinExistence type="predicted"/>
<sequence>MTSRKPPLALRASVIAVHGALAVFASVGIAHAADDPAVAELTKPTNNVEIGVIYVDEGSAKFGEYNGLDDKGARLNANVDIRGGAGYERDSGSTQRWRIFGNNLGTNARSLGGEYSHQGSYRIRFDYDELERNFSDTYRSLWRGVGTTTLVLPAGYPAASARTGTAGLANWNNVQTPFATGTTGQGPGVLIPALSQQADIGTIRKKLGLGGEVNLTDKLSVSLNARQERKDGTKLTGMAFGGFRGALLAEPIDSETTIAEAQMRYTFSKDAQVGVGYNVSRYRNSVDTFTAENPFANNVTINNRIMGNGAPDNTMHQWTLDGSWRFMPTLKLVVAGSRSTMKQDEPFYYQSVAGWSVPGAASNSRETQTNLVARLTANPMKDLDINAAYKLDHRDNRSPIRTYVVGVQGDNTATPSAGTTFSNVPLNRKQQTLSLDGRYNIAPAQSVTAGYEHIRIERTADSRNHPTSDELSNPFASARADEDVFKLGYRHAFSDAVTGQVTYQHGRRKAHDYEEPTVNAPGSSANVGFFSEVPGFRQFFLNDRNRDKLRATVDVQASEQVFLQAGVDYIEDRFPAAYGVKKTGSQAFNLDGTYTASEKLSFNGFVSYETAKTRVENYQIPVARVATNPAPTTPHAAGTCAPYSNAAALPTDYLTDSCRQYSYQQGDNVWTVGLGAKSTQFLGGKLTLTADVSYSRAKTNIDFTGGTYYSNGVSQNVYVLAQNMPAITSTMTDFRLGAVYSFSKQSAVKFGWQHRRLRSSDPQFDLFGITAVQAYIGPGMTSPNYSVNAVSVTYVHSFR</sequence>
<evidence type="ECO:0000313" key="3">
    <source>
        <dbReference type="Proteomes" id="UP000596827"/>
    </source>
</evidence>
<dbReference type="EMBL" id="JACORU010000002">
    <property type="protein sequence ID" value="MBC5764475.1"/>
    <property type="molecule type" value="Genomic_DNA"/>
</dbReference>
<evidence type="ECO:0000313" key="2">
    <source>
        <dbReference type="EMBL" id="MBC5764475.1"/>
    </source>
</evidence>
<dbReference type="Proteomes" id="UP000596827">
    <property type="component" value="Unassembled WGS sequence"/>
</dbReference>
<dbReference type="Pfam" id="PF11854">
    <property type="entry name" value="MtrB_PioB"/>
    <property type="match status" value="1"/>
</dbReference>
<comment type="caution">
    <text evidence="2">The sequence shown here is derived from an EMBL/GenBank/DDBJ whole genome shotgun (WGS) entry which is preliminary data.</text>
</comment>
<name>A0A923M5S5_9BURK</name>
<reference evidence="2" key="1">
    <citation type="submission" date="2020-08" db="EMBL/GenBank/DDBJ databases">
        <title>Ramlibacter sp. GTP1 16S ribosomal RNA gene genome sequencing and assembly.</title>
        <authorList>
            <person name="Kang M."/>
        </authorList>
    </citation>
    <scope>NUCLEOTIDE SEQUENCE</scope>
    <source>
        <strain evidence="2">GTP1</strain>
    </source>
</reference>
<evidence type="ECO:0000256" key="1">
    <source>
        <dbReference type="SAM" id="SignalP"/>
    </source>
</evidence>
<gene>
    <name evidence="2" type="ORF">H8R02_08440</name>
</gene>
<dbReference type="AlphaFoldDB" id="A0A923M5S5"/>
<dbReference type="RefSeq" id="WP_187080945.1">
    <property type="nucleotide sequence ID" value="NZ_JACORU010000002.1"/>
</dbReference>
<dbReference type="NCBIfam" id="TIGR03509">
    <property type="entry name" value="OMP_MtrB_PioB"/>
    <property type="match status" value="1"/>
</dbReference>
<keyword evidence="3" id="KW-1185">Reference proteome</keyword>
<feature type="signal peptide" evidence="1">
    <location>
        <begin position="1"/>
        <end position="32"/>
    </location>
</feature>